<keyword evidence="2" id="KW-1185">Reference proteome</keyword>
<name>A0A512DZ99_9PROT</name>
<evidence type="ECO:0000313" key="2">
    <source>
        <dbReference type="Proteomes" id="UP000321523"/>
    </source>
</evidence>
<gene>
    <name evidence="1" type="ORF">SAE02_56680</name>
</gene>
<evidence type="ECO:0000313" key="1">
    <source>
        <dbReference type="EMBL" id="GEO41520.1"/>
    </source>
</evidence>
<dbReference type="RefSeq" id="WP_244619671.1">
    <property type="nucleotide sequence ID" value="NZ_BJYZ01000028.1"/>
</dbReference>
<organism evidence="1 2">
    <name type="scientific">Skermanella aerolata</name>
    <dbReference type="NCBI Taxonomy" id="393310"/>
    <lineage>
        <taxon>Bacteria</taxon>
        <taxon>Pseudomonadati</taxon>
        <taxon>Pseudomonadota</taxon>
        <taxon>Alphaproteobacteria</taxon>
        <taxon>Rhodospirillales</taxon>
        <taxon>Azospirillaceae</taxon>
        <taxon>Skermanella</taxon>
    </lineage>
</organism>
<dbReference type="AlphaFoldDB" id="A0A512DZ99"/>
<dbReference type="EMBL" id="BJYZ01000028">
    <property type="protein sequence ID" value="GEO41520.1"/>
    <property type="molecule type" value="Genomic_DNA"/>
</dbReference>
<dbReference type="Proteomes" id="UP000321523">
    <property type="component" value="Unassembled WGS sequence"/>
</dbReference>
<reference evidence="1 2" key="1">
    <citation type="submission" date="2019-07" db="EMBL/GenBank/DDBJ databases">
        <title>Whole genome shotgun sequence of Skermanella aerolata NBRC 106429.</title>
        <authorList>
            <person name="Hosoyama A."/>
            <person name="Uohara A."/>
            <person name="Ohji S."/>
            <person name="Ichikawa N."/>
        </authorList>
    </citation>
    <scope>NUCLEOTIDE SEQUENCE [LARGE SCALE GENOMIC DNA]</scope>
    <source>
        <strain evidence="1 2">NBRC 106429</strain>
    </source>
</reference>
<comment type="caution">
    <text evidence="1">The sequence shown here is derived from an EMBL/GenBank/DDBJ whole genome shotgun (WGS) entry which is preliminary data.</text>
</comment>
<proteinExistence type="predicted"/>
<accession>A0A512DZ99</accession>
<protein>
    <recommendedName>
        <fullName evidence="3">Secreted protein</fullName>
    </recommendedName>
</protein>
<sequence>MLVTLSMVFCLIADPTQCHTVTPLIPDDQYLTMSNCPIAGQAEGARWVDEHPLYRMKRVRCHMGNKPPERSA</sequence>
<evidence type="ECO:0008006" key="3">
    <source>
        <dbReference type="Google" id="ProtNLM"/>
    </source>
</evidence>